<evidence type="ECO:0000259" key="2">
    <source>
        <dbReference type="Pfam" id="PF22073"/>
    </source>
</evidence>
<organism evidence="3 4">
    <name type="scientific">Nezara viridula</name>
    <name type="common">Southern green stink bug</name>
    <name type="synonym">Cimex viridulus</name>
    <dbReference type="NCBI Taxonomy" id="85310"/>
    <lineage>
        <taxon>Eukaryota</taxon>
        <taxon>Metazoa</taxon>
        <taxon>Ecdysozoa</taxon>
        <taxon>Arthropoda</taxon>
        <taxon>Hexapoda</taxon>
        <taxon>Insecta</taxon>
        <taxon>Pterygota</taxon>
        <taxon>Neoptera</taxon>
        <taxon>Paraneoptera</taxon>
        <taxon>Hemiptera</taxon>
        <taxon>Heteroptera</taxon>
        <taxon>Panheteroptera</taxon>
        <taxon>Pentatomomorpha</taxon>
        <taxon>Pentatomoidea</taxon>
        <taxon>Pentatomidae</taxon>
        <taxon>Pentatominae</taxon>
        <taxon>Nezara</taxon>
    </lineage>
</organism>
<sequence length="619" mass="69910">MVGELPLCFKFRQPFLVVFKLSYYLRLREFNFSANQMSSSSKRKVLLEDTVVATPMPQASSTVDKYKMNCYGKETIPGRAPEKNTLEIGELALQRRKAALSELERKLECISPYWSEEQPLKTTKSSSSLFGDSTLGMSHPSFLKMDALMEESGFTNLYNESDLEHEERKRLKNSSYLPSSQVDFSFTVQNSKIEPPDFMPTEDSLFCELQAHISKKDKEIISVKTKREIDQELSSSKHENETKQQNSYAPTIEELSSALKNCLEDTDPRKIMEQLLKAGKNKAPADTEILEPVKRCVVNSGPSSNKKPVTFEECLVWSNTEVGNSRTKILHIIHAQEEKPDKYKFSIQGNSSFKIVIDWPNSSSLSSSASALIDSAGSYELPILFQPNKVGEASGYVIIESQSKQTSKKVRLNAFGGKSKLILHGFTSDLLSNVRYLTLNNSLKVMFTLENVGSSPLFFHFSCGLLQESYDIKPKVGVIKAYALVDVHLSMVFKNSSHIESIISSQETYMNIGSLKLFYGDESARLRLHRLLSRCKGPELKFAKERHPFLVYNDFPSSEVTVSVDDPEESFTDLFYSGIENTEILIKAGRKDLLLSLKDLNQEHYKLLSRSQSLTVEYA</sequence>
<evidence type="ECO:0000313" key="3">
    <source>
        <dbReference type="EMBL" id="CAH1393575.1"/>
    </source>
</evidence>
<dbReference type="OrthoDB" id="67059at2759"/>
<feature type="domain" description="Cep192/Spd-2-like" evidence="2">
    <location>
        <begin position="313"/>
        <end position="417"/>
    </location>
</feature>
<feature type="region of interest" description="Disordered" evidence="1">
    <location>
        <begin position="231"/>
        <end position="250"/>
    </location>
</feature>
<evidence type="ECO:0000313" key="4">
    <source>
        <dbReference type="Proteomes" id="UP001152798"/>
    </source>
</evidence>
<keyword evidence="4" id="KW-1185">Reference proteome</keyword>
<proteinExistence type="predicted"/>
<gene>
    <name evidence="3" type="ORF">NEZAVI_LOCUS4222</name>
</gene>
<protein>
    <recommendedName>
        <fullName evidence="2">Cep192/Spd-2-like domain-containing protein</fullName>
    </recommendedName>
</protein>
<dbReference type="AlphaFoldDB" id="A0A9P0EA07"/>
<feature type="compositionally biased region" description="Basic and acidic residues" evidence="1">
    <location>
        <begin position="231"/>
        <end position="242"/>
    </location>
</feature>
<reference evidence="3" key="1">
    <citation type="submission" date="2022-01" db="EMBL/GenBank/DDBJ databases">
        <authorList>
            <person name="King R."/>
        </authorList>
    </citation>
    <scope>NUCLEOTIDE SEQUENCE</scope>
</reference>
<evidence type="ECO:0000256" key="1">
    <source>
        <dbReference type="SAM" id="MobiDB-lite"/>
    </source>
</evidence>
<name>A0A9P0EA07_NEZVI</name>
<dbReference type="InterPro" id="IPR054090">
    <property type="entry name" value="Cep192_Spd-2-like_dom"/>
</dbReference>
<accession>A0A9P0EA07</accession>
<dbReference type="Pfam" id="PF22073">
    <property type="entry name" value="Cep192_D4"/>
    <property type="match status" value="1"/>
</dbReference>
<dbReference type="EMBL" id="OV725078">
    <property type="protein sequence ID" value="CAH1393575.1"/>
    <property type="molecule type" value="Genomic_DNA"/>
</dbReference>
<dbReference type="Proteomes" id="UP001152798">
    <property type="component" value="Chromosome 2"/>
</dbReference>